<dbReference type="AlphaFoldDB" id="A0A8H4WAT6"/>
<gene>
    <name evidence="2" type="ORF">G7Y89_g876</name>
</gene>
<dbReference type="Proteomes" id="UP000566819">
    <property type="component" value="Unassembled WGS sequence"/>
</dbReference>
<reference evidence="2 3" key="1">
    <citation type="submission" date="2020-03" db="EMBL/GenBank/DDBJ databases">
        <title>Draft Genome Sequence of Cudoniella acicularis.</title>
        <authorList>
            <person name="Buettner E."/>
            <person name="Kellner H."/>
        </authorList>
    </citation>
    <scope>NUCLEOTIDE SEQUENCE [LARGE SCALE GENOMIC DNA]</scope>
    <source>
        <strain evidence="2 3">DSM 108380</strain>
    </source>
</reference>
<evidence type="ECO:0000313" key="3">
    <source>
        <dbReference type="Proteomes" id="UP000566819"/>
    </source>
</evidence>
<comment type="caution">
    <text evidence="2">The sequence shown here is derived from an EMBL/GenBank/DDBJ whole genome shotgun (WGS) entry which is preliminary data.</text>
</comment>
<protein>
    <submittedName>
        <fullName evidence="2">Uncharacterized protein</fullName>
    </submittedName>
</protein>
<feature type="compositionally biased region" description="Polar residues" evidence="1">
    <location>
        <begin position="45"/>
        <end position="54"/>
    </location>
</feature>
<feature type="region of interest" description="Disordered" evidence="1">
    <location>
        <begin position="19"/>
        <end position="54"/>
    </location>
</feature>
<feature type="compositionally biased region" description="Polar residues" evidence="1">
    <location>
        <begin position="20"/>
        <end position="35"/>
    </location>
</feature>
<organism evidence="2 3">
    <name type="scientific">Cudoniella acicularis</name>
    <dbReference type="NCBI Taxonomy" id="354080"/>
    <lineage>
        <taxon>Eukaryota</taxon>
        <taxon>Fungi</taxon>
        <taxon>Dikarya</taxon>
        <taxon>Ascomycota</taxon>
        <taxon>Pezizomycotina</taxon>
        <taxon>Leotiomycetes</taxon>
        <taxon>Helotiales</taxon>
        <taxon>Tricladiaceae</taxon>
        <taxon>Cudoniella</taxon>
    </lineage>
</organism>
<accession>A0A8H4WAT6</accession>
<evidence type="ECO:0000313" key="2">
    <source>
        <dbReference type="EMBL" id="KAF4637214.1"/>
    </source>
</evidence>
<evidence type="ECO:0000256" key="1">
    <source>
        <dbReference type="SAM" id="MobiDB-lite"/>
    </source>
</evidence>
<dbReference type="EMBL" id="JAAMPI010000031">
    <property type="protein sequence ID" value="KAF4637214.1"/>
    <property type="molecule type" value="Genomic_DNA"/>
</dbReference>
<sequence length="672" mass="76773">MLDSHSRLTMALQELLKSNFYPNQNTSQSAPQPSGQEPIEPTDSPPTDSNHNPSRLQKVFKMSSLPKAARYVVERCRISEQFAVVTELCSAHDATLKAYVALPYTPLEKQETQTAKCSKRILQKVNKILYQDASSIRELLKSAPPLPEFIEFQREVPSNHALIINNYGGKLIFDKDLNRKNFYGPTSSEKEANERNITIQDQLLDRKAIVKAPMFSRIVVKKGGKMSLHRNTFPRAIFYGGIPSIREIKDNDLTIEFKGPGRGQSLIWTKRTFETMNEETKDVQPPKRQCCKDLRELYDTKYEARKVPVLFNLDDYYVDVSEIRTSKSQAVPKDVYKGTRSRTGIPRKPTAKMAQITKKKSIPRIPKISPLSKKEIDLDFALMAQRKTQLDPTIEVRATLMNQTARFENGKRKFALFTDQPDAKYLARKKNKLSLTHEEEDLDDGPDTKAKMTVWHAVHHEKCRVQRGHTDGMMEGEIKKNPNYLTQRDSFSKSLSGSSYQSIIEELQKGSPDFDRINQIQRSWKESYLRPEVPSAGQSLPSRQSRKSYVTAITNEMARPELNLETVQRIRQKFAPVIDPTNPAKYTRDEVADGQKYFTAGFNAVKQAQKYLKHKREVIAAIREYKAAKEAFSNMGFPLLGVDEFFDKKHVLSAVPLCLRVVRGSSEVEEEI</sequence>
<proteinExistence type="predicted"/>
<keyword evidence="3" id="KW-1185">Reference proteome</keyword>
<name>A0A8H4WAT6_9HELO</name>